<comment type="caution">
    <text evidence="5">The sequence shown here is derived from an EMBL/GenBank/DDBJ whole genome shotgun (WGS) entry which is preliminary data.</text>
</comment>
<name>A0A2T3MSJ2_9GAMM</name>
<keyword evidence="2" id="KW-0472">Membrane</keyword>
<feature type="signal peptide" evidence="3">
    <location>
        <begin position="1"/>
        <end position="24"/>
    </location>
</feature>
<evidence type="ECO:0000256" key="2">
    <source>
        <dbReference type="ARBA" id="ARBA00023136"/>
    </source>
</evidence>
<gene>
    <name evidence="5" type="ORF">C9I89_21055</name>
</gene>
<dbReference type="Pfam" id="PF01103">
    <property type="entry name" value="Omp85"/>
    <property type="match status" value="1"/>
</dbReference>
<dbReference type="Gene3D" id="2.40.160.50">
    <property type="entry name" value="membrane protein fhac: a member of the omp85/tpsb transporter family"/>
    <property type="match status" value="1"/>
</dbReference>
<evidence type="ECO:0000313" key="5">
    <source>
        <dbReference type="EMBL" id="PSW00463.1"/>
    </source>
</evidence>
<dbReference type="EMBL" id="PYMC01000025">
    <property type="protein sequence ID" value="PSW00463.1"/>
    <property type="molecule type" value="Genomic_DNA"/>
</dbReference>
<dbReference type="InterPro" id="IPR000184">
    <property type="entry name" value="Bac_surfAg_D15"/>
</dbReference>
<dbReference type="AlphaFoldDB" id="A0A2T3MSJ2"/>
<organism evidence="5 6">
    <name type="scientific">Photobacterium lipolyticum</name>
    <dbReference type="NCBI Taxonomy" id="266810"/>
    <lineage>
        <taxon>Bacteria</taxon>
        <taxon>Pseudomonadati</taxon>
        <taxon>Pseudomonadota</taxon>
        <taxon>Gammaproteobacteria</taxon>
        <taxon>Vibrionales</taxon>
        <taxon>Vibrionaceae</taxon>
        <taxon>Photobacterium</taxon>
    </lineage>
</organism>
<dbReference type="GO" id="GO:0019867">
    <property type="term" value="C:outer membrane"/>
    <property type="evidence" value="ECO:0007669"/>
    <property type="project" value="InterPro"/>
</dbReference>
<keyword evidence="6" id="KW-1185">Reference proteome</keyword>
<reference evidence="5 6" key="1">
    <citation type="submission" date="2018-03" db="EMBL/GenBank/DDBJ databases">
        <title>Whole genome sequencing of Histamine producing bacteria.</title>
        <authorList>
            <person name="Butler K."/>
        </authorList>
    </citation>
    <scope>NUCLEOTIDE SEQUENCE [LARGE SCALE GENOMIC DNA]</scope>
    <source>
        <strain evidence="5 6">DSM 16190</strain>
    </source>
</reference>
<keyword evidence="3" id="KW-0732">Signal</keyword>
<sequence length="416" mass="46753">MSKHHSLKAVAIAAALSYSASLYADGWPSWEPETAAVPFAFSSDSMGFAVGAAGLLKGAGQPQASVLGAGLLSDKGTWLTYLGASNYTLATDSRWLFGAELYSAEFKQFDYYLGEATSNDSSAEDAIVADAREAQYRVSARYILPLGAAESQGLPAALKPNRTVTGHFPWTSGISSLEFRPFYQSREFDDARQLQQKAFSEADSIWGLETRFDWDNRNNSRNPTEGSRSQFSVTYDPGSSDHASWWKWDLSQSWFWDLGAMGELIDQQVLAFNFYTGDIPSWNSTESVNGNEMFRRPPDYAGTRLGGLYRLRSFQSGRYVDRAALSYSMEYRILPDWQPLSEWPVFNWYDVPWWQWVAFADVGRVADEYNLAELHQDMKWSAGGAIRFQVEGIVVRAEMAWGSEDSLFRVMINQPF</sequence>
<proteinExistence type="predicted"/>
<feature type="domain" description="Bacterial surface antigen (D15)" evidence="4">
    <location>
        <begin position="160"/>
        <end position="389"/>
    </location>
</feature>
<evidence type="ECO:0000256" key="1">
    <source>
        <dbReference type="ARBA" id="ARBA00004370"/>
    </source>
</evidence>
<protein>
    <recommendedName>
        <fullName evidence="4">Bacterial surface antigen (D15) domain-containing protein</fullName>
    </recommendedName>
</protein>
<dbReference type="OrthoDB" id="6189026at2"/>
<evidence type="ECO:0000259" key="4">
    <source>
        <dbReference type="Pfam" id="PF01103"/>
    </source>
</evidence>
<evidence type="ECO:0000313" key="6">
    <source>
        <dbReference type="Proteomes" id="UP000240904"/>
    </source>
</evidence>
<comment type="subcellular location">
    <subcellularLocation>
        <location evidence="1">Membrane</location>
    </subcellularLocation>
</comment>
<feature type="chain" id="PRO_5015443005" description="Bacterial surface antigen (D15) domain-containing protein" evidence="3">
    <location>
        <begin position="25"/>
        <end position="416"/>
    </location>
</feature>
<evidence type="ECO:0000256" key="3">
    <source>
        <dbReference type="SAM" id="SignalP"/>
    </source>
</evidence>
<accession>A0A2T3MSJ2</accession>
<dbReference type="RefSeq" id="WP_107285300.1">
    <property type="nucleotide sequence ID" value="NZ_PYMC01000025.1"/>
</dbReference>
<dbReference type="Proteomes" id="UP000240904">
    <property type="component" value="Unassembled WGS sequence"/>
</dbReference>